<organism evidence="1 2">
    <name type="scientific">Penicillium nordicum</name>
    <dbReference type="NCBI Taxonomy" id="229535"/>
    <lineage>
        <taxon>Eukaryota</taxon>
        <taxon>Fungi</taxon>
        <taxon>Dikarya</taxon>
        <taxon>Ascomycota</taxon>
        <taxon>Pezizomycotina</taxon>
        <taxon>Eurotiomycetes</taxon>
        <taxon>Eurotiomycetidae</taxon>
        <taxon>Eurotiales</taxon>
        <taxon>Aspergillaceae</taxon>
        <taxon>Penicillium</taxon>
    </lineage>
</organism>
<gene>
    <name evidence="1" type="ORF">ACN38_g3574</name>
</gene>
<dbReference type="AlphaFoldDB" id="A0A0M9WHU9"/>
<sequence>MSSKNEVHQTDEHLEQRWFLIELEEGIVALDEHKLDATRLKNFNVNLCQLSLDQNSELKPRFFTPRPNLPQPSDEVLNKACSVADPKQGLETPYSRSHAMHDDWNFYAFHQVRDDYDGPWRSKEPIDYTPYKSVYQFGAVWDGIPSSGALRMMDSAGKEFPHFKAVDFNHLEAENNTCFRGELLISLRMILGQLRKVCLVHHQIAPVLLMSLAGMHARLLECYYDEKSKPLMMRSSDLYELSNKTSISEAFMALTKYFLAIQ</sequence>
<proteinExistence type="predicted"/>
<reference evidence="1 2" key="1">
    <citation type="submission" date="2015-08" db="EMBL/GenBank/DDBJ databases">
        <title>Genome sequencing of Penicillium nordicum.</title>
        <authorList>
            <person name="Nguyen H.D."/>
            <person name="Seifert K.A."/>
        </authorList>
    </citation>
    <scope>NUCLEOTIDE SEQUENCE [LARGE SCALE GENOMIC DNA]</scope>
    <source>
        <strain evidence="1 2">DAOMC 185683</strain>
    </source>
</reference>
<accession>A0A0M9WHU9</accession>
<evidence type="ECO:0000313" key="1">
    <source>
        <dbReference type="EMBL" id="KOS45462.1"/>
    </source>
</evidence>
<dbReference type="OrthoDB" id="4177740at2759"/>
<name>A0A0M9WHU9_9EURO</name>
<comment type="caution">
    <text evidence="1">The sequence shown here is derived from an EMBL/GenBank/DDBJ whole genome shotgun (WGS) entry which is preliminary data.</text>
</comment>
<dbReference type="STRING" id="229535.A0A0M9WHU9"/>
<keyword evidence="2" id="KW-1185">Reference proteome</keyword>
<evidence type="ECO:0000313" key="2">
    <source>
        <dbReference type="Proteomes" id="UP000037696"/>
    </source>
</evidence>
<protein>
    <submittedName>
        <fullName evidence="1">Uncharacterized protein</fullName>
    </submittedName>
</protein>
<dbReference type="Proteomes" id="UP000037696">
    <property type="component" value="Unassembled WGS sequence"/>
</dbReference>
<dbReference type="EMBL" id="LHQQ01000043">
    <property type="protein sequence ID" value="KOS45462.1"/>
    <property type="molecule type" value="Genomic_DNA"/>
</dbReference>